<evidence type="ECO:0008006" key="9">
    <source>
        <dbReference type="Google" id="ProtNLM"/>
    </source>
</evidence>
<accession>A0A318RZS7</accession>
<dbReference type="GO" id="GO:0005886">
    <property type="term" value="C:plasma membrane"/>
    <property type="evidence" value="ECO:0007669"/>
    <property type="project" value="UniProtKB-SubCell"/>
</dbReference>
<reference evidence="7 8" key="1">
    <citation type="submission" date="2018-06" db="EMBL/GenBank/DDBJ databases">
        <title>Genomic Encyclopedia of Type Strains, Phase IV (KMG-IV): sequencing the most valuable type-strain genomes for metagenomic binning, comparative biology and taxonomic classification.</title>
        <authorList>
            <person name="Goeker M."/>
        </authorList>
    </citation>
    <scope>NUCLEOTIDE SEQUENCE [LARGE SCALE GENOMIC DNA]</scope>
    <source>
        <strain evidence="7 8">DSM 18048</strain>
    </source>
</reference>
<protein>
    <recommendedName>
        <fullName evidence="9">MFS transporter</fullName>
    </recommendedName>
</protein>
<dbReference type="InterPro" id="IPR036259">
    <property type="entry name" value="MFS_trans_sf"/>
</dbReference>
<evidence type="ECO:0000256" key="3">
    <source>
        <dbReference type="ARBA" id="ARBA00022692"/>
    </source>
</evidence>
<evidence type="ECO:0000256" key="5">
    <source>
        <dbReference type="ARBA" id="ARBA00023136"/>
    </source>
</evidence>
<comment type="subcellular location">
    <subcellularLocation>
        <location evidence="1">Cell membrane</location>
        <topology evidence="1">Multi-pass membrane protein</topology>
    </subcellularLocation>
</comment>
<gene>
    <name evidence="7" type="ORF">DES52_12342</name>
</gene>
<evidence type="ECO:0000256" key="6">
    <source>
        <dbReference type="SAM" id="Phobius"/>
    </source>
</evidence>
<dbReference type="GO" id="GO:0022857">
    <property type="term" value="F:transmembrane transporter activity"/>
    <property type="evidence" value="ECO:0007669"/>
    <property type="project" value="TreeGrafter"/>
</dbReference>
<feature type="transmembrane region" description="Helical" evidence="6">
    <location>
        <begin position="115"/>
        <end position="138"/>
    </location>
</feature>
<keyword evidence="2" id="KW-1003">Cell membrane</keyword>
<evidence type="ECO:0000256" key="2">
    <source>
        <dbReference type="ARBA" id="ARBA00022475"/>
    </source>
</evidence>
<dbReference type="SUPFAM" id="SSF103473">
    <property type="entry name" value="MFS general substrate transporter"/>
    <property type="match status" value="1"/>
</dbReference>
<dbReference type="Proteomes" id="UP000248326">
    <property type="component" value="Unassembled WGS sequence"/>
</dbReference>
<keyword evidence="3 6" id="KW-0812">Transmembrane</keyword>
<feature type="transmembrane region" description="Helical" evidence="6">
    <location>
        <begin position="91"/>
        <end position="109"/>
    </location>
</feature>
<evidence type="ECO:0000256" key="4">
    <source>
        <dbReference type="ARBA" id="ARBA00022989"/>
    </source>
</evidence>
<dbReference type="PANTHER" id="PTHR43124">
    <property type="entry name" value="PURINE EFFLUX PUMP PBUE"/>
    <property type="match status" value="1"/>
</dbReference>
<feature type="transmembrane region" description="Helical" evidence="6">
    <location>
        <begin position="60"/>
        <end position="84"/>
    </location>
</feature>
<keyword evidence="4 6" id="KW-1133">Transmembrane helix</keyword>
<sequence>MPSLPSMPSGRAVRCGSAFRVLGRPQVPMGLLAVTLFFPGSSSCSRTCPPFLETVTRLDVPTISLLLISGAAALLGTVLIGAVLRGRLYNLLIVMPLVMAALAVLLAVLGSAPIVVGILLALWGLVGTAAPVAWWLWLSRVLPDEAEAGGALMVAVVQLAITLGAAGGGVHYDWSGFPQHLHGERGHAVRLGPGRVVGLAGGAAVVAPHGVAARIIHQLGSLPTREATPCNQIGAPQSTGAAREGPFSRAGPSRRFVILNACVESSAARRR</sequence>
<name>A0A318RZS7_9DEIO</name>
<dbReference type="PANTHER" id="PTHR43124:SF5">
    <property type="entry name" value="PURINE RIBONUCLEOSIDE EFFLUX PUMP NEPI"/>
    <property type="match status" value="1"/>
</dbReference>
<evidence type="ECO:0000256" key="1">
    <source>
        <dbReference type="ARBA" id="ARBA00004651"/>
    </source>
</evidence>
<proteinExistence type="predicted"/>
<comment type="caution">
    <text evidence="7">The sequence shown here is derived from an EMBL/GenBank/DDBJ whole genome shotgun (WGS) entry which is preliminary data.</text>
</comment>
<dbReference type="InterPro" id="IPR050189">
    <property type="entry name" value="MFS_Efflux_Transporters"/>
</dbReference>
<keyword evidence="5 6" id="KW-0472">Membrane</keyword>
<dbReference type="AlphaFoldDB" id="A0A318RZS7"/>
<feature type="transmembrane region" description="Helical" evidence="6">
    <location>
        <begin position="150"/>
        <end position="172"/>
    </location>
</feature>
<dbReference type="EMBL" id="QJSX01000023">
    <property type="protein sequence ID" value="PYE49448.1"/>
    <property type="molecule type" value="Genomic_DNA"/>
</dbReference>
<keyword evidence="8" id="KW-1185">Reference proteome</keyword>
<evidence type="ECO:0000313" key="8">
    <source>
        <dbReference type="Proteomes" id="UP000248326"/>
    </source>
</evidence>
<organism evidence="7 8">
    <name type="scientific">Deinococcus yavapaiensis KR-236</name>
    <dbReference type="NCBI Taxonomy" id="694435"/>
    <lineage>
        <taxon>Bacteria</taxon>
        <taxon>Thermotogati</taxon>
        <taxon>Deinococcota</taxon>
        <taxon>Deinococci</taxon>
        <taxon>Deinococcales</taxon>
        <taxon>Deinococcaceae</taxon>
        <taxon>Deinococcus</taxon>
    </lineage>
</organism>
<evidence type="ECO:0000313" key="7">
    <source>
        <dbReference type="EMBL" id="PYE49448.1"/>
    </source>
</evidence>